<feature type="region of interest" description="Disordered" evidence="1">
    <location>
        <begin position="112"/>
        <end position="155"/>
    </location>
</feature>
<dbReference type="Gene3D" id="3.40.1000.10">
    <property type="entry name" value="Mog1/PsbP, alpha/beta/alpha sandwich"/>
    <property type="match status" value="1"/>
</dbReference>
<dbReference type="EMBL" id="JBHSFP010000047">
    <property type="protein sequence ID" value="MFC4536509.1"/>
    <property type="molecule type" value="Genomic_DNA"/>
</dbReference>
<evidence type="ECO:0000313" key="3">
    <source>
        <dbReference type="EMBL" id="MFC4536509.1"/>
    </source>
</evidence>
<proteinExistence type="predicted"/>
<evidence type="ECO:0000256" key="1">
    <source>
        <dbReference type="SAM" id="MobiDB-lite"/>
    </source>
</evidence>
<gene>
    <name evidence="3" type="ORF">ACFO60_37555</name>
</gene>
<sequence>LRKDPWARMPAAEAAEALRRVAAGEPARAGRGKAVRRAEAARRAAPQVRPPSPGVTVPGTTRTPWSTLDRQPAMVGGGSRRGRSRAALLAGVPLLAVVVGLGGWYGYRQVAGSSAASPAPTGASSAAAPTASPVAPSSSPARPSPSGTSSSVPEGWRTHADKLGFTIALPRRWAAFGRGATRVHFRLPGGRGFLMVDTTRWTARDPLTALREVEAQAVAERRLPDYRLLSLRALTYRGRPAADWEFTWRTGSGRAHVIDRAFATADGRQFAIYWHTTDKYWKTDYPLFEAFAKNFRPS</sequence>
<dbReference type="Proteomes" id="UP001596004">
    <property type="component" value="Unassembled WGS sequence"/>
</dbReference>
<evidence type="ECO:0000313" key="4">
    <source>
        <dbReference type="Proteomes" id="UP001596004"/>
    </source>
</evidence>
<evidence type="ECO:0008006" key="5">
    <source>
        <dbReference type="Google" id="ProtNLM"/>
    </source>
</evidence>
<protein>
    <recommendedName>
        <fullName evidence="5">Serine/threonine protein kinase</fullName>
    </recommendedName>
</protein>
<feature type="compositionally biased region" description="Low complexity" evidence="1">
    <location>
        <begin position="112"/>
        <end position="153"/>
    </location>
</feature>
<keyword evidence="2" id="KW-0472">Membrane</keyword>
<evidence type="ECO:0000256" key="2">
    <source>
        <dbReference type="SAM" id="Phobius"/>
    </source>
</evidence>
<organism evidence="3 4">
    <name type="scientific">Sphaerisporangium dianthi</name>
    <dbReference type="NCBI Taxonomy" id="1436120"/>
    <lineage>
        <taxon>Bacteria</taxon>
        <taxon>Bacillati</taxon>
        <taxon>Actinomycetota</taxon>
        <taxon>Actinomycetes</taxon>
        <taxon>Streptosporangiales</taxon>
        <taxon>Streptosporangiaceae</taxon>
        <taxon>Sphaerisporangium</taxon>
    </lineage>
</organism>
<keyword evidence="2" id="KW-0812">Transmembrane</keyword>
<feature type="region of interest" description="Disordered" evidence="1">
    <location>
        <begin position="22"/>
        <end position="80"/>
    </location>
</feature>
<reference evidence="4" key="1">
    <citation type="journal article" date="2019" name="Int. J. Syst. Evol. Microbiol.">
        <title>The Global Catalogue of Microorganisms (GCM) 10K type strain sequencing project: providing services to taxonomists for standard genome sequencing and annotation.</title>
        <authorList>
            <consortium name="The Broad Institute Genomics Platform"/>
            <consortium name="The Broad Institute Genome Sequencing Center for Infectious Disease"/>
            <person name="Wu L."/>
            <person name="Ma J."/>
        </authorList>
    </citation>
    <scope>NUCLEOTIDE SEQUENCE [LARGE SCALE GENOMIC DNA]</scope>
    <source>
        <strain evidence="4">CGMCC 4.7132</strain>
    </source>
</reference>
<name>A0ABV9CVC4_9ACTN</name>
<feature type="transmembrane region" description="Helical" evidence="2">
    <location>
        <begin position="86"/>
        <end position="107"/>
    </location>
</feature>
<dbReference type="RefSeq" id="WP_380851094.1">
    <property type="nucleotide sequence ID" value="NZ_JBHSFP010000047.1"/>
</dbReference>
<comment type="caution">
    <text evidence="3">The sequence shown here is derived from an EMBL/GenBank/DDBJ whole genome shotgun (WGS) entry which is preliminary data.</text>
</comment>
<feature type="non-terminal residue" evidence="3">
    <location>
        <position position="1"/>
    </location>
</feature>
<accession>A0ABV9CVC4</accession>
<feature type="compositionally biased region" description="Low complexity" evidence="1">
    <location>
        <begin position="54"/>
        <end position="64"/>
    </location>
</feature>
<keyword evidence="2" id="KW-1133">Transmembrane helix</keyword>
<keyword evidence="4" id="KW-1185">Reference proteome</keyword>